<name>A0ABR1M7R4_9PEZI</name>
<comment type="caution">
    <text evidence="1">The sequence shown here is derived from an EMBL/GenBank/DDBJ whole genome shotgun (WGS) entry which is preliminary data.</text>
</comment>
<evidence type="ECO:0000313" key="1">
    <source>
        <dbReference type="EMBL" id="KAK7542328.1"/>
    </source>
</evidence>
<dbReference type="RefSeq" id="XP_066658621.1">
    <property type="nucleotide sequence ID" value="XM_066794495.1"/>
</dbReference>
<sequence length="268" mass="30454">MAKVKETGFIDIGLGYVEIGTNQEDEIRVEEVVGEFLEYFPALFEIALGHLLSCKHIRRPKPIDFRYLQSLAPRPSTIWNAYLDVLEHLMQCQAFIAADTHKPVNMLQEDALVMLLNLALAPELIGNDILHDRATKCRYLRTRGCKVCEANLVNRTRVDWPRRCAVRLGCKNWARGAIIVVLFHRRHCRVFCNVEKSSTGLARIENAAVAIMAQQFNVRASIVQRSQPTDEINRLTSESLWNRISCFGGGCVQLRHPAELGISNFFFS</sequence>
<evidence type="ECO:0000313" key="2">
    <source>
        <dbReference type="Proteomes" id="UP001360953"/>
    </source>
</evidence>
<reference evidence="1 2" key="1">
    <citation type="submission" date="2024-04" db="EMBL/GenBank/DDBJ databases">
        <title>Phyllosticta paracitricarpa is synonymous to the EU quarantine fungus P. citricarpa based on phylogenomic analyses.</title>
        <authorList>
            <consortium name="Lawrence Berkeley National Laboratory"/>
            <person name="Van ingen-buijs V.A."/>
            <person name="Van westerhoven A.C."/>
            <person name="Haridas S."/>
            <person name="Skiadas P."/>
            <person name="Martin F."/>
            <person name="Groenewald J.Z."/>
            <person name="Crous P.W."/>
            <person name="Seidl M.F."/>
        </authorList>
    </citation>
    <scope>NUCLEOTIDE SEQUENCE [LARGE SCALE GENOMIC DNA]</scope>
    <source>
        <strain evidence="1 2">CPC 17464</strain>
    </source>
</reference>
<dbReference type="Proteomes" id="UP001360953">
    <property type="component" value="Unassembled WGS sequence"/>
</dbReference>
<dbReference type="GeneID" id="92027401"/>
<protein>
    <submittedName>
        <fullName evidence="1">Uncharacterized protein</fullName>
    </submittedName>
</protein>
<gene>
    <name evidence="1" type="ORF">J3D65DRAFT_209652</name>
</gene>
<proteinExistence type="predicted"/>
<organism evidence="1 2">
    <name type="scientific">Phyllosticta citribraziliensis</name>
    <dbReference type="NCBI Taxonomy" id="989973"/>
    <lineage>
        <taxon>Eukaryota</taxon>
        <taxon>Fungi</taxon>
        <taxon>Dikarya</taxon>
        <taxon>Ascomycota</taxon>
        <taxon>Pezizomycotina</taxon>
        <taxon>Dothideomycetes</taxon>
        <taxon>Dothideomycetes incertae sedis</taxon>
        <taxon>Botryosphaeriales</taxon>
        <taxon>Phyllostictaceae</taxon>
        <taxon>Phyllosticta</taxon>
    </lineage>
</organism>
<dbReference type="EMBL" id="JBBPEH010000002">
    <property type="protein sequence ID" value="KAK7542328.1"/>
    <property type="molecule type" value="Genomic_DNA"/>
</dbReference>
<keyword evidence="2" id="KW-1185">Reference proteome</keyword>
<accession>A0ABR1M7R4</accession>